<dbReference type="InterPro" id="IPR004843">
    <property type="entry name" value="Calcineurin-like_PHP"/>
</dbReference>
<sequence length="233" mass="27351">MPIEGIIPEIQENALFIADAHYPHHGEEFLNLLQDIQNHKINTSQLFLMGDIFDLLFGHNNYIQNFSKEAIELLQQLSQDLEVIYLEGNHDFCLKEVFPQIKVYTREEQPIHYQLNKQDVYLSHGDKYATGFGYNLYSKILRNKITLTLLKPFEKQIINHRMKKLKEKKICGNFKAYKKRFDSIRSHYPKDALIIEGHFHQGLVHENYISLPSLACHKKVAVIRNGEVIFKKI</sequence>
<dbReference type="GO" id="GO:0008758">
    <property type="term" value="F:UDP-2,3-diacylglucosamine hydrolase activity"/>
    <property type="evidence" value="ECO:0007669"/>
    <property type="project" value="TreeGrafter"/>
</dbReference>
<keyword evidence="5" id="KW-0464">Manganese</keyword>
<dbReference type="AlphaFoldDB" id="A0A6S6SN33"/>
<keyword evidence="1" id="KW-1003">Cell membrane</keyword>
<dbReference type="InterPro" id="IPR043461">
    <property type="entry name" value="LpxH-like"/>
</dbReference>
<dbReference type="Gene3D" id="3.60.21.10">
    <property type="match status" value="1"/>
</dbReference>
<reference evidence="7" key="1">
    <citation type="submission" date="2020-01" db="EMBL/GenBank/DDBJ databases">
        <authorList>
            <person name="Meier V. D."/>
            <person name="Meier V D."/>
        </authorList>
    </citation>
    <scope>NUCLEOTIDE SEQUENCE</scope>
    <source>
        <strain evidence="7">HLG_WM_MAG_06</strain>
    </source>
</reference>
<evidence type="ECO:0000256" key="5">
    <source>
        <dbReference type="ARBA" id="ARBA00023211"/>
    </source>
</evidence>
<gene>
    <name evidence="7" type="ORF">HELGO_WM15599</name>
</gene>
<evidence type="ECO:0000259" key="6">
    <source>
        <dbReference type="Pfam" id="PF00149"/>
    </source>
</evidence>
<dbReference type="Pfam" id="PF00149">
    <property type="entry name" value="Metallophos"/>
    <property type="match status" value="1"/>
</dbReference>
<dbReference type="SUPFAM" id="SSF56300">
    <property type="entry name" value="Metallo-dependent phosphatases"/>
    <property type="match status" value="1"/>
</dbReference>
<dbReference type="GO" id="GO:0009245">
    <property type="term" value="P:lipid A biosynthetic process"/>
    <property type="evidence" value="ECO:0007669"/>
    <property type="project" value="TreeGrafter"/>
</dbReference>
<proteinExistence type="predicted"/>
<evidence type="ECO:0000256" key="1">
    <source>
        <dbReference type="ARBA" id="ARBA00022475"/>
    </source>
</evidence>
<keyword evidence="4" id="KW-0472">Membrane</keyword>
<organism evidence="7">
    <name type="scientific">uncultured Sulfurovum sp</name>
    <dbReference type="NCBI Taxonomy" id="269237"/>
    <lineage>
        <taxon>Bacteria</taxon>
        <taxon>Pseudomonadati</taxon>
        <taxon>Campylobacterota</taxon>
        <taxon>Epsilonproteobacteria</taxon>
        <taxon>Campylobacterales</taxon>
        <taxon>Sulfurovaceae</taxon>
        <taxon>Sulfurovum</taxon>
        <taxon>environmental samples</taxon>
    </lineage>
</organism>
<keyword evidence="2" id="KW-0997">Cell inner membrane</keyword>
<name>A0A6S6SN33_9BACT</name>
<dbReference type="InterPro" id="IPR029052">
    <property type="entry name" value="Metallo-depent_PP-like"/>
</dbReference>
<evidence type="ECO:0000256" key="2">
    <source>
        <dbReference type="ARBA" id="ARBA00022519"/>
    </source>
</evidence>
<dbReference type="GO" id="GO:0016020">
    <property type="term" value="C:membrane"/>
    <property type="evidence" value="ECO:0007669"/>
    <property type="project" value="GOC"/>
</dbReference>
<evidence type="ECO:0000256" key="4">
    <source>
        <dbReference type="ARBA" id="ARBA00023136"/>
    </source>
</evidence>
<keyword evidence="3" id="KW-0479">Metal-binding</keyword>
<accession>A0A6S6SN33</accession>
<dbReference type="EMBL" id="CACVAP010000051">
    <property type="protein sequence ID" value="CAA6806767.1"/>
    <property type="molecule type" value="Genomic_DNA"/>
</dbReference>
<evidence type="ECO:0000256" key="3">
    <source>
        <dbReference type="ARBA" id="ARBA00022723"/>
    </source>
</evidence>
<dbReference type="GO" id="GO:0046872">
    <property type="term" value="F:metal ion binding"/>
    <property type="evidence" value="ECO:0007669"/>
    <property type="project" value="UniProtKB-KW"/>
</dbReference>
<evidence type="ECO:0000313" key="7">
    <source>
        <dbReference type="EMBL" id="CAA6806767.1"/>
    </source>
</evidence>
<feature type="domain" description="Calcineurin-like phosphoesterase" evidence="6">
    <location>
        <begin position="15"/>
        <end position="200"/>
    </location>
</feature>
<dbReference type="PANTHER" id="PTHR34990">
    <property type="entry name" value="UDP-2,3-DIACYLGLUCOSAMINE HYDROLASE-RELATED"/>
    <property type="match status" value="1"/>
</dbReference>
<dbReference type="PANTHER" id="PTHR34990:SF2">
    <property type="entry name" value="BLL8164 PROTEIN"/>
    <property type="match status" value="1"/>
</dbReference>
<protein>
    <recommendedName>
        <fullName evidence="6">Calcineurin-like phosphoesterase domain-containing protein</fullName>
    </recommendedName>
</protein>